<organism evidence="7 8">
    <name type="scientific">Staphylococcus marylandisciuri</name>
    <dbReference type="NCBI Taxonomy" id="2981529"/>
    <lineage>
        <taxon>Bacteria</taxon>
        <taxon>Bacillati</taxon>
        <taxon>Bacillota</taxon>
        <taxon>Bacilli</taxon>
        <taxon>Bacillales</taxon>
        <taxon>Staphylococcaceae</taxon>
        <taxon>Staphylococcus</taxon>
    </lineage>
</organism>
<gene>
    <name evidence="7" type="primary">ppx</name>
    <name evidence="7" type="ORF">N9R04_09670</name>
</gene>
<dbReference type="PANTHER" id="PTHR30005:SF0">
    <property type="entry name" value="RETROGRADE REGULATION PROTEIN 2"/>
    <property type="match status" value="1"/>
</dbReference>
<evidence type="ECO:0000259" key="6">
    <source>
        <dbReference type="Pfam" id="PF21447"/>
    </source>
</evidence>
<reference evidence="7 8" key="1">
    <citation type="journal article" date="2023" name="Int. J. Syst. Evol. Microbiol.">
        <title>Streptococcus sciuri sp. nov., Staphylococcus marylandisciuri sp. nov. and Staphylococcus americanisciuri sp. nov., isolated from faeces of eastern grey squirrel (Sciurus carolinensis).</title>
        <authorList>
            <person name="Volokhov D.V."/>
            <person name="Zagorodnyaya T.A."/>
            <person name="Furtak V.A."/>
            <person name="Nattanmai G."/>
            <person name="Randall L."/>
            <person name="Jose S."/>
            <person name="Gao Y."/>
            <person name="Eisenberg T."/>
            <person name="Delmonte P."/>
            <person name="Blom J."/>
            <person name="Mitchell K.K."/>
        </authorList>
    </citation>
    <scope>NUCLEOTIDE SEQUENCE [LARGE SCALE GENOMIC DNA]</scope>
    <source>
        <strain evidence="7 8">SQ8-PEA</strain>
    </source>
</reference>
<comment type="similarity">
    <text evidence="1">Belongs to the GppA/Ppx family.</text>
</comment>
<dbReference type="Gene3D" id="3.30.420.40">
    <property type="match status" value="1"/>
</dbReference>
<name>A0ABT2QSK6_9STAP</name>
<dbReference type="Gene3D" id="3.30.420.150">
    <property type="entry name" value="Exopolyphosphatase. Domain 2"/>
    <property type="match status" value="1"/>
</dbReference>
<evidence type="ECO:0000256" key="3">
    <source>
        <dbReference type="ARBA" id="ARBA00022801"/>
    </source>
</evidence>
<dbReference type="CDD" id="cd24052">
    <property type="entry name" value="ASKHA_NBD_HpPPX-GppA-like"/>
    <property type="match status" value="1"/>
</dbReference>
<dbReference type="InterPro" id="IPR022371">
    <property type="entry name" value="Exopolyphosphatase"/>
</dbReference>
<keyword evidence="8" id="KW-1185">Reference proteome</keyword>
<keyword evidence="7" id="KW-0808">Transferase</keyword>
<dbReference type="EMBL" id="JAOPKZ010000017">
    <property type="protein sequence ID" value="MCU5746945.1"/>
    <property type="molecule type" value="Genomic_DNA"/>
</dbReference>
<evidence type="ECO:0000256" key="2">
    <source>
        <dbReference type="ARBA" id="ARBA00012451"/>
    </source>
</evidence>
<evidence type="ECO:0000256" key="4">
    <source>
        <dbReference type="ARBA" id="ARBA00047607"/>
    </source>
</evidence>
<dbReference type="RefSeq" id="WP_262856645.1">
    <property type="nucleotide sequence ID" value="NZ_JAOPKZ010000017.1"/>
</dbReference>
<comment type="catalytic activity">
    <reaction evidence="4">
        <text>[phosphate](n) + H2O = [phosphate](n-1) + phosphate + H(+)</text>
        <dbReference type="Rhea" id="RHEA:21528"/>
        <dbReference type="Rhea" id="RHEA-COMP:9859"/>
        <dbReference type="Rhea" id="RHEA-COMP:14279"/>
        <dbReference type="ChEBI" id="CHEBI:15377"/>
        <dbReference type="ChEBI" id="CHEBI:15378"/>
        <dbReference type="ChEBI" id="CHEBI:16838"/>
        <dbReference type="ChEBI" id="CHEBI:43474"/>
        <dbReference type="EC" id="3.6.1.11"/>
    </reaction>
</comment>
<dbReference type="InterPro" id="IPR048950">
    <property type="entry name" value="Ppx_GppA_C"/>
</dbReference>
<dbReference type="InterPro" id="IPR050273">
    <property type="entry name" value="GppA/Ppx_hydrolase"/>
</dbReference>
<dbReference type="Gene3D" id="1.10.3210.10">
    <property type="entry name" value="Hypothetical protein af1432"/>
    <property type="match status" value="1"/>
</dbReference>
<feature type="domain" description="Ppx/GppA phosphatase C-terminal" evidence="6">
    <location>
        <begin position="317"/>
        <end position="474"/>
    </location>
</feature>
<dbReference type="NCBIfam" id="TIGR03706">
    <property type="entry name" value="exo_poly_only"/>
    <property type="match status" value="1"/>
</dbReference>
<dbReference type="Pfam" id="PF02541">
    <property type="entry name" value="Ppx-GppA"/>
    <property type="match status" value="1"/>
</dbReference>
<feature type="domain" description="Ppx/GppA phosphatase N-terminal" evidence="5">
    <location>
        <begin position="17"/>
        <end position="302"/>
    </location>
</feature>
<keyword evidence="3 7" id="KW-0378">Hydrolase</keyword>
<dbReference type="Proteomes" id="UP001209553">
    <property type="component" value="Unassembled WGS sequence"/>
</dbReference>
<dbReference type="GO" id="GO:0004309">
    <property type="term" value="F:exopolyphosphatase activity"/>
    <property type="evidence" value="ECO:0007669"/>
    <property type="project" value="UniProtKB-EC"/>
</dbReference>
<evidence type="ECO:0000313" key="7">
    <source>
        <dbReference type="EMBL" id="MCU5746945.1"/>
    </source>
</evidence>
<evidence type="ECO:0000259" key="5">
    <source>
        <dbReference type="Pfam" id="PF02541"/>
    </source>
</evidence>
<dbReference type="SUPFAM" id="SSF109604">
    <property type="entry name" value="HD-domain/PDEase-like"/>
    <property type="match status" value="1"/>
</dbReference>
<sequence length="509" mass="58752">MKRLGLIDIGSNTIRFVIFEADSQLGLNDILNIKIPARLSQYLNDHNQLEQQGIDILEETLENFQDIANRFNIDDLHPIATAALRQAKNNKDIIKQIQKNLDLTIKIISEDDEAYYGYYAIIHTTEIRDGIAIDIGGGSTEVTLFKDKRRVHSHSFPFGAVTLQRQYFDHQDPSDKESIKALQHFLKKQFHQLSWLSDVQVPLVGIGGSARNIARIHQAKHAYPISGVHNYTMDHRALEEVYHLLTHSKRKELKDLDGLSRDRVDLITPAATVFTSLFSHMKATQFTFSRKGLREGYIMHLINNTYAEDFDANHVSSRALHNLAQEYEIEPQSAEHRVELCKQLLDQLCALQFLEISSKDRWLFLKGAYLYYLGRFIDSDSSSPHTYYLIANTNIDGLTHEERLRLALLASFKNKTLLKFYSKQTNWLDNETVQLLLKLGGIIKFSNALNISHTDRIQNVELTRTKHDDYQLNVYCDDKPVVEYYYSEQQKKHIEKILKSNLIINFTKA</sequence>
<accession>A0ABT2QSK6</accession>
<dbReference type="GO" id="GO:0016740">
    <property type="term" value="F:transferase activity"/>
    <property type="evidence" value="ECO:0007669"/>
    <property type="project" value="UniProtKB-KW"/>
</dbReference>
<dbReference type="InterPro" id="IPR043129">
    <property type="entry name" value="ATPase_NBD"/>
</dbReference>
<dbReference type="SUPFAM" id="SSF53067">
    <property type="entry name" value="Actin-like ATPase domain"/>
    <property type="match status" value="2"/>
</dbReference>
<evidence type="ECO:0000313" key="8">
    <source>
        <dbReference type="Proteomes" id="UP001209553"/>
    </source>
</evidence>
<proteinExistence type="inferred from homology"/>
<protein>
    <recommendedName>
        <fullName evidence="2">exopolyphosphatase</fullName>
        <ecNumber evidence="2">3.6.1.11</ecNumber>
    </recommendedName>
</protein>
<dbReference type="EC" id="3.6.1.11" evidence="2"/>
<comment type="caution">
    <text evidence="7">The sequence shown here is derived from an EMBL/GenBank/DDBJ whole genome shotgun (WGS) entry which is preliminary data.</text>
</comment>
<dbReference type="Pfam" id="PF21447">
    <property type="entry name" value="Ppx-GppA_III"/>
    <property type="match status" value="1"/>
</dbReference>
<dbReference type="PANTHER" id="PTHR30005">
    <property type="entry name" value="EXOPOLYPHOSPHATASE"/>
    <property type="match status" value="1"/>
</dbReference>
<dbReference type="InterPro" id="IPR003695">
    <property type="entry name" value="Ppx_GppA_N"/>
</dbReference>
<evidence type="ECO:0000256" key="1">
    <source>
        <dbReference type="ARBA" id="ARBA00007125"/>
    </source>
</evidence>